<proteinExistence type="predicted"/>
<evidence type="ECO:0000313" key="3">
    <source>
        <dbReference type="Proteomes" id="UP001255856"/>
    </source>
</evidence>
<evidence type="ECO:0000256" key="1">
    <source>
        <dbReference type="SAM" id="MobiDB-lite"/>
    </source>
</evidence>
<feature type="region of interest" description="Disordered" evidence="1">
    <location>
        <begin position="117"/>
        <end position="173"/>
    </location>
</feature>
<reference evidence="2" key="1">
    <citation type="submission" date="2021-01" db="EMBL/GenBank/DDBJ databases">
        <authorList>
            <person name="Eckstrom K.M.E."/>
        </authorList>
    </citation>
    <scope>NUCLEOTIDE SEQUENCE</scope>
    <source>
        <strain evidence="2">UVCC 0001</strain>
    </source>
</reference>
<protein>
    <submittedName>
        <fullName evidence="2">Uncharacterized protein</fullName>
    </submittedName>
</protein>
<evidence type="ECO:0000313" key="2">
    <source>
        <dbReference type="EMBL" id="KAK2079631.1"/>
    </source>
</evidence>
<dbReference type="EMBL" id="JASFZW010000002">
    <property type="protein sequence ID" value="KAK2079631.1"/>
    <property type="molecule type" value="Genomic_DNA"/>
</dbReference>
<organism evidence="2 3">
    <name type="scientific">Prototheca wickerhamii</name>
    <dbReference type="NCBI Taxonomy" id="3111"/>
    <lineage>
        <taxon>Eukaryota</taxon>
        <taxon>Viridiplantae</taxon>
        <taxon>Chlorophyta</taxon>
        <taxon>core chlorophytes</taxon>
        <taxon>Trebouxiophyceae</taxon>
        <taxon>Chlorellales</taxon>
        <taxon>Chlorellaceae</taxon>
        <taxon>Prototheca</taxon>
    </lineage>
</organism>
<dbReference type="Proteomes" id="UP001255856">
    <property type="component" value="Unassembled WGS sequence"/>
</dbReference>
<accession>A0AAD9IL15</accession>
<keyword evidence="3" id="KW-1185">Reference proteome</keyword>
<gene>
    <name evidence="2" type="ORF">QBZ16_002026</name>
</gene>
<sequence>MSKRSTFQSLNDALAPLGMKITAPSGRFDVGDWSVSDGRALLRYSDGMVIPPKGPAAAQRGPTLLTSAEKGLLGKRPPPPAGPVPWMPGAPPAMRPWAPRGPHAPAFPSAAAPPFVPAPSSAPAAPAPAGGAAAMATDGEAGDPQRASVFARLGPSGTIERRLQAQGRLPATN</sequence>
<comment type="caution">
    <text evidence="2">The sequence shown here is derived from an EMBL/GenBank/DDBJ whole genome shotgun (WGS) entry which is preliminary data.</text>
</comment>
<dbReference type="AlphaFoldDB" id="A0AAD9IL15"/>
<name>A0AAD9IL15_PROWI</name>
<feature type="compositionally biased region" description="Low complexity" evidence="1">
    <location>
        <begin position="117"/>
        <end position="136"/>
    </location>
</feature>